<evidence type="ECO:0000313" key="1">
    <source>
        <dbReference type="EMBL" id="GAA5150004.1"/>
    </source>
</evidence>
<protein>
    <submittedName>
        <fullName evidence="1">Uncharacterized protein</fullName>
    </submittedName>
</protein>
<gene>
    <name evidence="1" type="ORF">GCM10023213_48400</name>
</gene>
<proteinExistence type="predicted"/>
<dbReference type="Proteomes" id="UP001499852">
    <property type="component" value="Unassembled WGS sequence"/>
</dbReference>
<reference evidence="2" key="1">
    <citation type="journal article" date="2019" name="Int. J. Syst. Evol. Microbiol.">
        <title>The Global Catalogue of Microorganisms (GCM) 10K type strain sequencing project: providing services to taxonomists for standard genome sequencing and annotation.</title>
        <authorList>
            <consortium name="The Broad Institute Genomics Platform"/>
            <consortium name="The Broad Institute Genome Sequencing Center for Infectious Disease"/>
            <person name="Wu L."/>
            <person name="Ma J."/>
        </authorList>
    </citation>
    <scope>NUCLEOTIDE SEQUENCE [LARGE SCALE GENOMIC DNA]</scope>
    <source>
        <strain evidence="2">JCM 18053</strain>
    </source>
</reference>
<sequence length="196" mass="21562">MDPKPFQAAAADTGVSLPILDTAALAVLLRGRPRLHGGEHEVWFCAEVNLAVKLTNAGEFGAEKLGLPGYARRLAWANELFEDDLRLLGRVLLPGENGERVVTTQPWYRADGLATEGPHPTQKDIDLYMRHRGFLKAYDGAYLHEARDIVASDALPKNFIRDAAGHVHAVDIVLVEPSSRQSERLMTMVASQIQVT</sequence>
<accession>A0ABP9PPE0</accession>
<dbReference type="EMBL" id="BAABIA010000017">
    <property type="protein sequence ID" value="GAA5150004.1"/>
    <property type="molecule type" value="Genomic_DNA"/>
</dbReference>
<organism evidence="1 2">
    <name type="scientific">Prosthecobacter algae</name>
    <dbReference type="NCBI Taxonomy" id="1144682"/>
    <lineage>
        <taxon>Bacteria</taxon>
        <taxon>Pseudomonadati</taxon>
        <taxon>Verrucomicrobiota</taxon>
        <taxon>Verrucomicrobiia</taxon>
        <taxon>Verrucomicrobiales</taxon>
        <taxon>Verrucomicrobiaceae</taxon>
        <taxon>Prosthecobacter</taxon>
    </lineage>
</organism>
<evidence type="ECO:0000313" key="2">
    <source>
        <dbReference type="Proteomes" id="UP001499852"/>
    </source>
</evidence>
<comment type="caution">
    <text evidence="1">The sequence shown here is derived from an EMBL/GenBank/DDBJ whole genome shotgun (WGS) entry which is preliminary data.</text>
</comment>
<name>A0ABP9PPE0_9BACT</name>
<keyword evidence="2" id="KW-1185">Reference proteome</keyword>